<evidence type="ECO:0000313" key="10">
    <source>
        <dbReference type="Proteomes" id="UP000280417"/>
    </source>
</evidence>
<dbReference type="InterPro" id="IPR040085">
    <property type="entry name" value="MJ0674-like"/>
</dbReference>
<keyword evidence="8" id="KW-0411">Iron-sulfur</keyword>
<organism evidence="9 10">
    <name type="scientific">Aerophobetes bacterium</name>
    <dbReference type="NCBI Taxonomy" id="2030807"/>
    <lineage>
        <taxon>Bacteria</taxon>
        <taxon>Candidatus Aerophobota</taxon>
    </lineage>
</organism>
<keyword evidence="6" id="KW-0560">Oxidoreductase</keyword>
<comment type="cofactor">
    <cofactor evidence="1">
        <name>[4Fe-4S] cluster</name>
        <dbReference type="ChEBI" id="CHEBI:49883"/>
    </cofactor>
</comment>
<dbReference type="GO" id="GO:0016491">
    <property type="term" value="F:oxidoreductase activity"/>
    <property type="evidence" value="ECO:0007669"/>
    <property type="project" value="UniProtKB-KW"/>
</dbReference>
<evidence type="ECO:0000256" key="6">
    <source>
        <dbReference type="ARBA" id="ARBA00023002"/>
    </source>
</evidence>
<feature type="non-terminal residue" evidence="9">
    <location>
        <position position="128"/>
    </location>
</feature>
<keyword evidence="5" id="KW-0479">Metal-binding</keyword>
<keyword evidence="7" id="KW-0408">Iron</keyword>
<evidence type="ECO:0000313" key="9">
    <source>
        <dbReference type="EMBL" id="RLE10950.1"/>
    </source>
</evidence>
<protein>
    <submittedName>
        <fullName evidence="9">Radical SAM protein</fullName>
    </submittedName>
</protein>
<dbReference type="PANTHER" id="PTHR43075:SF1">
    <property type="entry name" value="FORMATE LYASE ACTIVATING ENZYME, PUTATIVE (AFU_ORTHOLOGUE AFUA_2G15630)-RELATED"/>
    <property type="match status" value="1"/>
</dbReference>
<dbReference type="InterPro" id="IPR007197">
    <property type="entry name" value="rSAM"/>
</dbReference>
<dbReference type="InterPro" id="IPR058240">
    <property type="entry name" value="rSAM_sf"/>
</dbReference>
<evidence type="ECO:0000256" key="5">
    <source>
        <dbReference type="ARBA" id="ARBA00022723"/>
    </source>
</evidence>
<sequence length="128" mass="14525">MEPGYLQLYRNRELEGRVELLYRILENCTLCPRECGKNRLKDERGWCGMGKDLIVSSIHPHFGEEPELVGRGVFDLMLGKGGSGTIFLAGCNLLCVFCQNWEISHLKQGRKMSSEEVAEGMIYLQNRG</sequence>
<comment type="caution">
    <text evidence="9">The sequence shown here is derived from an EMBL/GenBank/DDBJ whole genome shotgun (WGS) entry which is preliminary data.</text>
</comment>
<dbReference type="InterPro" id="IPR001989">
    <property type="entry name" value="Radical_activat_CS"/>
</dbReference>
<dbReference type="GO" id="GO:0046872">
    <property type="term" value="F:metal ion binding"/>
    <property type="evidence" value="ECO:0007669"/>
    <property type="project" value="UniProtKB-KW"/>
</dbReference>
<dbReference type="PROSITE" id="PS01087">
    <property type="entry name" value="RADICAL_ACTIVATING"/>
    <property type="match status" value="1"/>
</dbReference>
<dbReference type="SFLD" id="SFLDS00029">
    <property type="entry name" value="Radical_SAM"/>
    <property type="match status" value="1"/>
</dbReference>
<dbReference type="SUPFAM" id="SSF102114">
    <property type="entry name" value="Radical SAM enzymes"/>
    <property type="match status" value="1"/>
</dbReference>
<gene>
    <name evidence="9" type="ORF">DRJ04_08895</name>
</gene>
<evidence type="ECO:0000256" key="1">
    <source>
        <dbReference type="ARBA" id="ARBA00001966"/>
    </source>
</evidence>
<dbReference type="Gene3D" id="3.20.20.70">
    <property type="entry name" value="Aldolase class I"/>
    <property type="match status" value="1"/>
</dbReference>
<dbReference type="EMBL" id="QMQA01000302">
    <property type="protein sequence ID" value="RLE10950.1"/>
    <property type="molecule type" value="Genomic_DNA"/>
</dbReference>
<reference evidence="9 10" key="1">
    <citation type="submission" date="2018-06" db="EMBL/GenBank/DDBJ databases">
        <title>Extensive metabolic versatility and redundancy in microbially diverse, dynamic hydrothermal sediments.</title>
        <authorList>
            <person name="Dombrowski N."/>
            <person name="Teske A."/>
            <person name="Baker B.J."/>
        </authorList>
    </citation>
    <scope>NUCLEOTIDE SEQUENCE [LARGE SCALE GENOMIC DNA]</scope>
    <source>
        <strain evidence="9">B3_G15</strain>
    </source>
</reference>
<evidence type="ECO:0000256" key="8">
    <source>
        <dbReference type="ARBA" id="ARBA00023014"/>
    </source>
</evidence>
<dbReference type="InterPro" id="IPR013785">
    <property type="entry name" value="Aldolase_TIM"/>
</dbReference>
<evidence type="ECO:0000256" key="2">
    <source>
        <dbReference type="ARBA" id="ARBA00009777"/>
    </source>
</evidence>
<dbReference type="GO" id="GO:0051539">
    <property type="term" value="F:4 iron, 4 sulfur cluster binding"/>
    <property type="evidence" value="ECO:0007669"/>
    <property type="project" value="UniProtKB-KW"/>
</dbReference>
<comment type="similarity">
    <text evidence="2">Belongs to the organic radical-activating enzymes family.</text>
</comment>
<accession>A0A662D582</accession>
<evidence type="ECO:0000256" key="3">
    <source>
        <dbReference type="ARBA" id="ARBA00022485"/>
    </source>
</evidence>
<proteinExistence type="inferred from homology"/>
<dbReference type="AlphaFoldDB" id="A0A662D582"/>
<dbReference type="Proteomes" id="UP000280417">
    <property type="component" value="Unassembled WGS sequence"/>
</dbReference>
<dbReference type="PANTHER" id="PTHR43075">
    <property type="entry name" value="FORMATE LYASE ACTIVATING ENZYME, PUTATIVE (AFU_ORTHOLOGUE AFUA_2G15630)-RELATED"/>
    <property type="match status" value="1"/>
</dbReference>
<keyword evidence="4" id="KW-0949">S-adenosyl-L-methionine</keyword>
<evidence type="ECO:0000256" key="7">
    <source>
        <dbReference type="ARBA" id="ARBA00023004"/>
    </source>
</evidence>
<keyword evidence="3" id="KW-0004">4Fe-4S</keyword>
<name>A0A662D582_UNCAE</name>
<evidence type="ECO:0000256" key="4">
    <source>
        <dbReference type="ARBA" id="ARBA00022691"/>
    </source>
</evidence>